<dbReference type="SUPFAM" id="SSF46689">
    <property type="entry name" value="Homeodomain-like"/>
    <property type="match status" value="1"/>
</dbReference>
<dbReference type="InterPro" id="IPR050624">
    <property type="entry name" value="HTH-type_Tx_Regulator"/>
</dbReference>
<evidence type="ECO:0000256" key="2">
    <source>
        <dbReference type="PROSITE-ProRule" id="PRU00335"/>
    </source>
</evidence>
<dbReference type="PANTHER" id="PTHR43479">
    <property type="entry name" value="ACREF/ENVCD OPERON REPRESSOR-RELATED"/>
    <property type="match status" value="1"/>
</dbReference>
<protein>
    <submittedName>
        <fullName evidence="4">TetR/AcrR family transcriptional regulator C-terminal domain-containing protein</fullName>
    </submittedName>
</protein>
<organism evidence="4 5">
    <name type="scientific">Candidatus Eisenbergiella merdavium</name>
    <dbReference type="NCBI Taxonomy" id="2838551"/>
    <lineage>
        <taxon>Bacteria</taxon>
        <taxon>Bacillati</taxon>
        <taxon>Bacillota</taxon>
        <taxon>Clostridia</taxon>
        <taxon>Lachnospirales</taxon>
        <taxon>Lachnospiraceae</taxon>
        <taxon>Eisenbergiella</taxon>
    </lineage>
</organism>
<dbReference type="InterPro" id="IPR001647">
    <property type="entry name" value="HTH_TetR"/>
</dbReference>
<accession>A0A9D2NJB9</accession>
<dbReference type="EMBL" id="DWWS01000065">
    <property type="protein sequence ID" value="HJC25467.1"/>
    <property type="molecule type" value="Genomic_DNA"/>
</dbReference>
<dbReference type="Pfam" id="PF00440">
    <property type="entry name" value="TetR_N"/>
    <property type="match status" value="1"/>
</dbReference>
<reference evidence="4" key="1">
    <citation type="journal article" date="2021" name="PeerJ">
        <title>Extensive microbial diversity within the chicken gut microbiome revealed by metagenomics and culture.</title>
        <authorList>
            <person name="Gilroy R."/>
            <person name="Ravi A."/>
            <person name="Getino M."/>
            <person name="Pursley I."/>
            <person name="Horton D.L."/>
            <person name="Alikhan N.F."/>
            <person name="Baker D."/>
            <person name="Gharbi K."/>
            <person name="Hall N."/>
            <person name="Watson M."/>
            <person name="Adriaenssens E.M."/>
            <person name="Foster-Nyarko E."/>
            <person name="Jarju S."/>
            <person name="Secka A."/>
            <person name="Antonio M."/>
            <person name="Oren A."/>
            <person name="Chaudhuri R.R."/>
            <person name="La Ragione R."/>
            <person name="Hildebrand F."/>
            <person name="Pallen M.J."/>
        </authorList>
    </citation>
    <scope>NUCLEOTIDE SEQUENCE</scope>
    <source>
        <strain evidence="4">USAMLcec2-132</strain>
    </source>
</reference>
<evidence type="ECO:0000259" key="3">
    <source>
        <dbReference type="PROSITE" id="PS50977"/>
    </source>
</evidence>
<dbReference type="InterPro" id="IPR009057">
    <property type="entry name" value="Homeodomain-like_sf"/>
</dbReference>
<gene>
    <name evidence="4" type="ORF">H9761_17505</name>
</gene>
<evidence type="ECO:0000313" key="5">
    <source>
        <dbReference type="Proteomes" id="UP000823891"/>
    </source>
</evidence>
<comment type="caution">
    <text evidence="4">The sequence shown here is derived from an EMBL/GenBank/DDBJ whole genome shotgun (WGS) entry which is preliminary data.</text>
</comment>
<evidence type="ECO:0000313" key="4">
    <source>
        <dbReference type="EMBL" id="HJC25467.1"/>
    </source>
</evidence>
<dbReference type="PANTHER" id="PTHR43479:SF11">
    <property type="entry name" value="ACREF_ENVCD OPERON REPRESSOR-RELATED"/>
    <property type="match status" value="1"/>
</dbReference>
<name>A0A9D2NJB9_9FIRM</name>
<reference evidence="4" key="2">
    <citation type="submission" date="2021-04" db="EMBL/GenBank/DDBJ databases">
        <authorList>
            <person name="Gilroy R."/>
        </authorList>
    </citation>
    <scope>NUCLEOTIDE SEQUENCE</scope>
    <source>
        <strain evidence="4">USAMLcec2-132</strain>
    </source>
</reference>
<dbReference type="Gene3D" id="1.10.357.10">
    <property type="entry name" value="Tetracycline Repressor, domain 2"/>
    <property type="match status" value="1"/>
</dbReference>
<dbReference type="AlphaFoldDB" id="A0A9D2NJB9"/>
<dbReference type="GO" id="GO:0003677">
    <property type="term" value="F:DNA binding"/>
    <property type="evidence" value="ECO:0007669"/>
    <property type="project" value="UniProtKB-UniRule"/>
</dbReference>
<sequence length="178" mass="20881">MPSDMKERIAREFVELVRTKPIDRITVKDVVEACHITRQTFYYHFQDLLDVIDWSLHRAMEELVEKSLQMDSREEVMELFLSGAVQARGMIRKLLSSQLREQTERLIMGAVRSYFQEMVDRRELLQDVSRLDAQVALDFYTFAVVGVMVEYCGRPNVDIKRLAGQLIRLMDGSFLRED</sequence>
<proteinExistence type="predicted"/>
<dbReference type="Proteomes" id="UP000823891">
    <property type="component" value="Unassembled WGS sequence"/>
</dbReference>
<dbReference type="PROSITE" id="PS50977">
    <property type="entry name" value="HTH_TETR_2"/>
    <property type="match status" value="1"/>
</dbReference>
<evidence type="ECO:0000256" key="1">
    <source>
        <dbReference type="ARBA" id="ARBA00023125"/>
    </source>
</evidence>
<feature type="domain" description="HTH tetR-type" evidence="3">
    <location>
        <begin position="3"/>
        <end position="63"/>
    </location>
</feature>
<keyword evidence="1 2" id="KW-0238">DNA-binding</keyword>
<feature type="DNA-binding region" description="H-T-H motif" evidence="2">
    <location>
        <begin position="26"/>
        <end position="45"/>
    </location>
</feature>